<evidence type="ECO:0000256" key="2">
    <source>
        <dbReference type="ARBA" id="ARBA00022771"/>
    </source>
</evidence>
<gene>
    <name evidence="4" type="ORF">FRX31_011043</name>
</gene>
<keyword evidence="3" id="KW-0862">Zinc</keyword>
<proteinExistence type="predicted"/>
<keyword evidence="1" id="KW-0479">Metal-binding</keyword>
<dbReference type="EMBL" id="JABWDY010012073">
    <property type="protein sequence ID" value="KAF5199369.1"/>
    <property type="molecule type" value="Genomic_DNA"/>
</dbReference>
<dbReference type="GO" id="GO:0008270">
    <property type="term" value="F:zinc ion binding"/>
    <property type="evidence" value="ECO:0007669"/>
    <property type="project" value="UniProtKB-KW"/>
</dbReference>
<protein>
    <submittedName>
        <fullName evidence="4">Uncharacterized protein</fullName>
    </submittedName>
</protein>
<dbReference type="AlphaFoldDB" id="A0A7J6WPS2"/>
<comment type="caution">
    <text evidence="4">The sequence shown here is derived from an EMBL/GenBank/DDBJ whole genome shotgun (WGS) entry which is preliminary data.</text>
</comment>
<keyword evidence="5" id="KW-1185">Reference proteome</keyword>
<dbReference type="InterPro" id="IPR043145">
    <property type="entry name" value="Znf_ZZ_sf"/>
</dbReference>
<dbReference type="OrthoDB" id="661148at2759"/>
<sequence length="72" mass="8227">MVLSDVREHSGLICDNCQMYPVVGKRIKCKDCWEEHTCTERGYLKVTELVSRLVINLAPHAINCIIMEGLHI</sequence>
<dbReference type="Gene3D" id="3.30.60.90">
    <property type="match status" value="1"/>
</dbReference>
<evidence type="ECO:0000313" key="5">
    <source>
        <dbReference type="Proteomes" id="UP000554482"/>
    </source>
</evidence>
<organism evidence="4 5">
    <name type="scientific">Thalictrum thalictroides</name>
    <name type="common">Rue-anemone</name>
    <name type="synonym">Anemone thalictroides</name>
    <dbReference type="NCBI Taxonomy" id="46969"/>
    <lineage>
        <taxon>Eukaryota</taxon>
        <taxon>Viridiplantae</taxon>
        <taxon>Streptophyta</taxon>
        <taxon>Embryophyta</taxon>
        <taxon>Tracheophyta</taxon>
        <taxon>Spermatophyta</taxon>
        <taxon>Magnoliopsida</taxon>
        <taxon>Ranunculales</taxon>
        <taxon>Ranunculaceae</taxon>
        <taxon>Thalictroideae</taxon>
        <taxon>Thalictrum</taxon>
    </lineage>
</organism>
<keyword evidence="2" id="KW-0863">Zinc-finger</keyword>
<evidence type="ECO:0000256" key="3">
    <source>
        <dbReference type="ARBA" id="ARBA00022833"/>
    </source>
</evidence>
<name>A0A7J6WPS2_THATH</name>
<dbReference type="Proteomes" id="UP000554482">
    <property type="component" value="Unassembled WGS sequence"/>
</dbReference>
<evidence type="ECO:0000313" key="4">
    <source>
        <dbReference type="EMBL" id="KAF5199369.1"/>
    </source>
</evidence>
<dbReference type="SUPFAM" id="SSF57850">
    <property type="entry name" value="RING/U-box"/>
    <property type="match status" value="1"/>
</dbReference>
<accession>A0A7J6WPS2</accession>
<evidence type="ECO:0000256" key="1">
    <source>
        <dbReference type="ARBA" id="ARBA00022723"/>
    </source>
</evidence>
<reference evidence="4 5" key="1">
    <citation type="submission" date="2020-06" db="EMBL/GenBank/DDBJ databases">
        <title>Transcriptomic and genomic resources for Thalictrum thalictroides and T. hernandezii: Facilitating candidate gene discovery in an emerging model plant lineage.</title>
        <authorList>
            <person name="Arias T."/>
            <person name="Riano-Pachon D.M."/>
            <person name="Di Stilio V.S."/>
        </authorList>
    </citation>
    <scope>NUCLEOTIDE SEQUENCE [LARGE SCALE GENOMIC DNA]</scope>
    <source>
        <strain evidence="5">cv. WT478/WT964</strain>
        <tissue evidence="4">Leaves</tissue>
    </source>
</reference>